<keyword evidence="4 7" id="KW-0560">Oxidoreductase</keyword>
<evidence type="ECO:0000256" key="1">
    <source>
        <dbReference type="ARBA" id="ARBA00010617"/>
    </source>
</evidence>
<sequence>MKLPDGPKTSPWLLNHHFKTDPLGFMDAMGDRYGDIFTIMAGSEPLVIVSNPEGIKQIFTSAKEITAAGQLNQGAALLVGSNGLLMLDGLRHKHRRQLLMPPLHGTRVKLYGERICQVADKVINNLAIGQSFYAYPTVQKITLEVILQTLFGLHSGERYEQFRQVLSNLLSFSRSYWLGLSLSYPFLRKDLGHWTPWGYWLSLQREFDKLLKREIEERRSQADTSRTDVLSELVLACDETGQPMSYEDIRDLFPSLLLGGQDASATAITWSLYWIHHLPDVRQRLREELDTLGESPDPMKIAALPYLSAVCNEALRLYPTQVVTFPRLVESPIELMGYELSPGTILRGCIYLTHQREDLYPQPKQFRPERFLERPYTPYEFLPFGGGARRCPGEALGLFEMKLVLATIVSRYQLGLADENKVEKPKAIGVNYPPSSKLKMVMLGQRPHQERSQKLVTSST</sequence>
<evidence type="ECO:0000313" key="8">
    <source>
        <dbReference type="EMBL" id="MBD2344912.1"/>
    </source>
</evidence>
<reference evidence="8 9" key="1">
    <citation type="journal article" date="2020" name="ISME J.">
        <title>Comparative genomics reveals insights into cyanobacterial evolution and habitat adaptation.</title>
        <authorList>
            <person name="Chen M.Y."/>
            <person name="Teng W.K."/>
            <person name="Zhao L."/>
            <person name="Hu C.X."/>
            <person name="Zhou Y.K."/>
            <person name="Han B.P."/>
            <person name="Song L.R."/>
            <person name="Shu W.S."/>
        </authorList>
    </citation>
    <scope>NUCLEOTIDE SEQUENCE [LARGE SCALE GENOMIC DNA]</scope>
    <source>
        <strain evidence="8 9">FACHB-260</strain>
    </source>
</reference>
<dbReference type="RefSeq" id="WP_190407361.1">
    <property type="nucleotide sequence ID" value="NZ_JACJRF010000017.1"/>
</dbReference>
<keyword evidence="9" id="KW-1185">Reference proteome</keyword>
<dbReference type="InterPro" id="IPR002401">
    <property type="entry name" value="Cyt_P450_E_grp-I"/>
</dbReference>
<gene>
    <name evidence="8" type="ORF">H6G18_12255</name>
</gene>
<evidence type="ECO:0000256" key="3">
    <source>
        <dbReference type="ARBA" id="ARBA00022723"/>
    </source>
</evidence>
<dbReference type="InterPro" id="IPR017972">
    <property type="entry name" value="Cyt_P450_CS"/>
</dbReference>
<dbReference type="InterPro" id="IPR001128">
    <property type="entry name" value="Cyt_P450"/>
</dbReference>
<dbReference type="InterPro" id="IPR036396">
    <property type="entry name" value="Cyt_P450_sf"/>
</dbReference>
<dbReference type="PRINTS" id="PR00385">
    <property type="entry name" value="P450"/>
</dbReference>
<keyword evidence="3 7" id="KW-0479">Metal-binding</keyword>
<keyword evidence="6 7" id="KW-0503">Monooxygenase</keyword>
<evidence type="ECO:0000256" key="6">
    <source>
        <dbReference type="ARBA" id="ARBA00023033"/>
    </source>
</evidence>
<keyword evidence="2 7" id="KW-0349">Heme</keyword>
<proteinExistence type="inferred from homology"/>
<dbReference type="Pfam" id="PF00067">
    <property type="entry name" value="p450"/>
    <property type="match status" value="1"/>
</dbReference>
<dbReference type="InterPro" id="IPR050196">
    <property type="entry name" value="Cytochrome_P450_Monoox"/>
</dbReference>
<evidence type="ECO:0000256" key="7">
    <source>
        <dbReference type="RuleBase" id="RU000461"/>
    </source>
</evidence>
<evidence type="ECO:0000256" key="5">
    <source>
        <dbReference type="ARBA" id="ARBA00023004"/>
    </source>
</evidence>
<comment type="similarity">
    <text evidence="1 7">Belongs to the cytochrome P450 family.</text>
</comment>
<dbReference type="CDD" id="cd11053">
    <property type="entry name" value="CYP110-like"/>
    <property type="match status" value="1"/>
</dbReference>
<dbReference type="PANTHER" id="PTHR24291">
    <property type="entry name" value="CYTOCHROME P450 FAMILY 4"/>
    <property type="match status" value="1"/>
</dbReference>
<dbReference type="SUPFAM" id="SSF48264">
    <property type="entry name" value="Cytochrome P450"/>
    <property type="match status" value="1"/>
</dbReference>
<name>A0ABR8CNW1_9NOST</name>
<dbReference type="PANTHER" id="PTHR24291:SF50">
    <property type="entry name" value="BIFUNCTIONAL ALBAFLAVENONE MONOOXYGENASE_TERPENE SYNTHASE"/>
    <property type="match status" value="1"/>
</dbReference>
<dbReference type="Proteomes" id="UP000607281">
    <property type="component" value="Unassembled WGS sequence"/>
</dbReference>
<dbReference type="PROSITE" id="PS00086">
    <property type="entry name" value="CYTOCHROME_P450"/>
    <property type="match status" value="1"/>
</dbReference>
<protein>
    <submittedName>
        <fullName evidence="8">Cytochrome P450</fullName>
    </submittedName>
</protein>
<organism evidence="8 9">
    <name type="scientific">Anabaena subtropica FACHB-260</name>
    <dbReference type="NCBI Taxonomy" id="2692884"/>
    <lineage>
        <taxon>Bacteria</taxon>
        <taxon>Bacillati</taxon>
        <taxon>Cyanobacteriota</taxon>
        <taxon>Cyanophyceae</taxon>
        <taxon>Nostocales</taxon>
        <taxon>Nostocaceae</taxon>
        <taxon>Anabaena</taxon>
    </lineage>
</organism>
<dbReference type="EMBL" id="JACJRF010000017">
    <property type="protein sequence ID" value="MBD2344912.1"/>
    <property type="molecule type" value="Genomic_DNA"/>
</dbReference>
<dbReference type="PRINTS" id="PR00463">
    <property type="entry name" value="EP450I"/>
</dbReference>
<evidence type="ECO:0000313" key="9">
    <source>
        <dbReference type="Proteomes" id="UP000607281"/>
    </source>
</evidence>
<keyword evidence="5 7" id="KW-0408">Iron</keyword>
<comment type="caution">
    <text evidence="8">The sequence shown here is derived from an EMBL/GenBank/DDBJ whole genome shotgun (WGS) entry which is preliminary data.</text>
</comment>
<evidence type="ECO:0000256" key="4">
    <source>
        <dbReference type="ARBA" id="ARBA00023002"/>
    </source>
</evidence>
<evidence type="ECO:0000256" key="2">
    <source>
        <dbReference type="ARBA" id="ARBA00022617"/>
    </source>
</evidence>
<accession>A0ABR8CNW1</accession>
<dbReference type="Gene3D" id="1.10.630.10">
    <property type="entry name" value="Cytochrome P450"/>
    <property type="match status" value="1"/>
</dbReference>